<dbReference type="Pfam" id="PF02325">
    <property type="entry name" value="CCB3_YggT"/>
    <property type="match status" value="1"/>
</dbReference>
<organism evidence="2 3">
    <name type="scientific">Lactobacillus intestinalis</name>
    <dbReference type="NCBI Taxonomy" id="151781"/>
    <lineage>
        <taxon>Bacteria</taxon>
        <taxon>Bacillati</taxon>
        <taxon>Bacillota</taxon>
        <taxon>Bacilli</taxon>
        <taxon>Lactobacillales</taxon>
        <taxon>Lactobacillaceae</taxon>
        <taxon>Lactobacillus</taxon>
    </lineage>
</organism>
<dbReference type="RefSeq" id="WP_004042867.1">
    <property type="nucleotide sequence ID" value="NZ_AQFR02000003.1"/>
</dbReference>
<dbReference type="EMBL" id="SRYV01000001">
    <property type="protein sequence ID" value="TGY17780.1"/>
    <property type="molecule type" value="Genomic_DNA"/>
</dbReference>
<evidence type="ECO:0000313" key="2">
    <source>
        <dbReference type="EMBL" id="TGY17780.1"/>
    </source>
</evidence>
<dbReference type="GO" id="GO:0016020">
    <property type="term" value="C:membrane"/>
    <property type="evidence" value="ECO:0007669"/>
    <property type="project" value="InterPro"/>
</dbReference>
<keyword evidence="1" id="KW-1133">Transmembrane helix</keyword>
<dbReference type="Proteomes" id="UP000309117">
    <property type="component" value="Unassembled WGS sequence"/>
</dbReference>
<reference evidence="2 3" key="1">
    <citation type="submission" date="2019-04" db="EMBL/GenBank/DDBJ databases">
        <title>Microbes associate with the intestines of laboratory mice.</title>
        <authorList>
            <person name="Navarre W."/>
            <person name="Wong E."/>
            <person name="Huang K."/>
            <person name="Tropini C."/>
            <person name="Ng K."/>
            <person name="Yu B."/>
        </authorList>
    </citation>
    <scope>NUCLEOTIDE SEQUENCE [LARGE SCALE GENOMIC DNA]</scope>
    <source>
        <strain evidence="2 3">NM61_E11</strain>
    </source>
</reference>
<dbReference type="InterPro" id="IPR003425">
    <property type="entry name" value="CCB3/YggT"/>
</dbReference>
<sequence>MGSILYSIYTVIRWIFWLYSIFIVINAILSWVPALSNSVVGQWIDKVVNPYLNLFRRGPLAKLAFSTGIDFSPILALLVLYFVQDYVLVWIFRILFRLVG</sequence>
<comment type="caution">
    <text evidence="2">The sequence shown here is derived from an EMBL/GenBank/DDBJ whole genome shotgun (WGS) entry which is preliminary data.</text>
</comment>
<keyword evidence="1" id="KW-0472">Membrane</keyword>
<evidence type="ECO:0000313" key="3">
    <source>
        <dbReference type="Proteomes" id="UP000309117"/>
    </source>
</evidence>
<protein>
    <submittedName>
        <fullName evidence="2">YggT family protein</fullName>
    </submittedName>
</protein>
<dbReference type="AlphaFoldDB" id="A0A4V3REU4"/>
<evidence type="ECO:0000256" key="1">
    <source>
        <dbReference type="SAM" id="Phobius"/>
    </source>
</evidence>
<proteinExistence type="predicted"/>
<feature type="transmembrane region" description="Helical" evidence="1">
    <location>
        <begin position="12"/>
        <end position="32"/>
    </location>
</feature>
<gene>
    <name evidence="2" type="ORF">E5351_01320</name>
</gene>
<keyword evidence="1" id="KW-0812">Transmembrane</keyword>
<feature type="transmembrane region" description="Helical" evidence="1">
    <location>
        <begin position="74"/>
        <end position="96"/>
    </location>
</feature>
<name>A0A4V3REU4_9LACO</name>
<dbReference type="GeneID" id="75116753"/>
<accession>A0A4V3REU4</accession>